<dbReference type="PANTHER" id="PTHR40267">
    <property type="entry name" value="BLR3294 PROTEIN"/>
    <property type="match status" value="1"/>
</dbReference>
<dbReference type="Pfam" id="PF17645">
    <property type="entry name" value="Amdase"/>
    <property type="match status" value="1"/>
</dbReference>
<accession>A0A6A6RUH1</accession>
<dbReference type="PIRSF" id="PIRSF015736">
    <property type="entry name" value="MI"/>
    <property type="match status" value="1"/>
</dbReference>
<dbReference type="AlphaFoldDB" id="A0A6A6RUH1"/>
<organism evidence="1 2">
    <name type="scientific">Massarina eburnea CBS 473.64</name>
    <dbReference type="NCBI Taxonomy" id="1395130"/>
    <lineage>
        <taxon>Eukaryota</taxon>
        <taxon>Fungi</taxon>
        <taxon>Dikarya</taxon>
        <taxon>Ascomycota</taxon>
        <taxon>Pezizomycotina</taxon>
        <taxon>Dothideomycetes</taxon>
        <taxon>Pleosporomycetidae</taxon>
        <taxon>Pleosporales</taxon>
        <taxon>Massarineae</taxon>
        <taxon>Massarinaceae</taxon>
        <taxon>Massarina</taxon>
    </lineage>
</organism>
<protein>
    <submittedName>
        <fullName evidence="1">Putative Asp/Glu racemase</fullName>
    </submittedName>
</protein>
<dbReference type="InterPro" id="IPR053714">
    <property type="entry name" value="Iso_Racemase_Enz_sf"/>
</dbReference>
<evidence type="ECO:0000313" key="2">
    <source>
        <dbReference type="Proteomes" id="UP000799753"/>
    </source>
</evidence>
<gene>
    <name evidence="1" type="ORF">P280DRAFT_470972</name>
</gene>
<dbReference type="Proteomes" id="UP000799753">
    <property type="component" value="Unassembled WGS sequence"/>
</dbReference>
<keyword evidence="2" id="KW-1185">Reference proteome</keyword>
<dbReference type="EMBL" id="MU006788">
    <property type="protein sequence ID" value="KAF2638970.1"/>
    <property type="molecule type" value="Genomic_DNA"/>
</dbReference>
<reference evidence="1" key="1">
    <citation type="journal article" date="2020" name="Stud. Mycol.">
        <title>101 Dothideomycetes genomes: a test case for predicting lifestyles and emergence of pathogens.</title>
        <authorList>
            <person name="Haridas S."/>
            <person name="Albert R."/>
            <person name="Binder M."/>
            <person name="Bloem J."/>
            <person name="Labutti K."/>
            <person name="Salamov A."/>
            <person name="Andreopoulos B."/>
            <person name="Baker S."/>
            <person name="Barry K."/>
            <person name="Bills G."/>
            <person name="Bluhm B."/>
            <person name="Cannon C."/>
            <person name="Castanera R."/>
            <person name="Culley D."/>
            <person name="Daum C."/>
            <person name="Ezra D."/>
            <person name="Gonzalez J."/>
            <person name="Henrissat B."/>
            <person name="Kuo A."/>
            <person name="Liang C."/>
            <person name="Lipzen A."/>
            <person name="Lutzoni F."/>
            <person name="Magnuson J."/>
            <person name="Mondo S."/>
            <person name="Nolan M."/>
            <person name="Ohm R."/>
            <person name="Pangilinan J."/>
            <person name="Park H.-J."/>
            <person name="Ramirez L."/>
            <person name="Alfaro M."/>
            <person name="Sun H."/>
            <person name="Tritt A."/>
            <person name="Yoshinaga Y."/>
            <person name="Zwiers L.-H."/>
            <person name="Turgeon B."/>
            <person name="Goodwin S."/>
            <person name="Spatafora J."/>
            <person name="Crous P."/>
            <person name="Grigoriev I."/>
        </authorList>
    </citation>
    <scope>NUCLEOTIDE SEQUENCE</scope>
    <source>
        <strain evidence="1">CBS 473.64</strain>
    </source>
</reference>
<dbReference type="OrthoDB" id="414270at2759"/>
<sequence length="250" mass="26973">MSATVLPRCIRIGILVPSSNTALEPLSTSILSSIPASYNDHATAHFSRFRVTTIGLSASALAQFDIDKIIDAARLLADANVDVIGWSGTSAGWLGFGADEELCRRIKEATGIQATTSILALNKVLKSLEVKRLGLVTPYTSDVQKAIVKNYISIGVEINSEQHLSRTDNVNLASLGAETFDPMVEAVAKGGVDAITTFCTNLKTAGMVEKWEKEYGVPVLDTVTTVVWDCLKMCGVETTEMKGWGCIMRW</sequence>
<evidence type="ECO:0000313" key="1">
    <source>
        <dbReference type="EMBL" id="KAF2638970.1"/>
    </source>
</evidence>
<proteinExistence type="predicted"/>
<name>A0A6A6RUH1_9PLEO</name>
<dbReference type="Gene3D" id="3.40.50.12500">
    <property type="match status" value="1"/>
</dbReference>
<dbReference type="InterPro" id="IPR026286">
    <property type="entry name" value="MaiA/AMDase"/>
</dbReference>
<dbReference type="PANTHER" id="PTHR40267:SF1">
    <property type="entry name" value="BLR3294 PROTEIN"/>
    <property type="match status" value="1"/>
</dbReference>